<dbReference type="GO" id="GO:0072686">
    <property type="term" value="C:mitotic spindle"/>
    <property type="evidence" value="ECO:0007669"/>
    <property type="project" value="Ensembl"/>
</dbReference>
<evidence type="ECO:0000256" key="2">
    <source>
        <dbReference type="ARBA" id="ARBA00004186"/>
    </source>
</evidence>
<dbReference type="CTD" id="51203"/>
<evidence type="ECO:0000256" key="12">
    <source>
        <dbReference type="SAM" id="MobiDB-lite"/>
    </source>
</evidence>
<evidence type="ECO:0000313" key="14">
    <source>
        <dbReference type="Proteomes" id="UP000694387"/>
    </source>
</evidence>
<sequence length="492" mass="54398">MTVPSLEELDSFKYSDLQNLAKSLGLRANLRANKLLKALKAHLRNEARKENENQATEGVSTVQIHGKEIINVTKDTQMGKLPDPQSSPGECTGVDHIGPSGSLILPLQDKNQTSTSSSDETKMQISSQEQAEKEPVGHVTKTRRRRGTVHRNPDSQQDHSEIKVSGPTELQNPDEQENQAARPAAEVPSPPDESQGDKNAASSGRSAGNGNKDSKVSSNRKKSLYIDGFSKPGKNKRIASTTPNFKKLHEARFKEMESIDQYIERKKKHFEEHNSFNELKKQLISKGVVATPVPLQGRRSVAHTPASQRRLQGRPHSAAGRSTLCAKGSAKHSALSATKMNVRFSAATKDNEHKRSLTKTPARKSPLVTIPGSTPKGQAVLGTHKLKTTSRDSAAVITPFKLTAEAAPTPVSQKKPVFDLKASLSRPLNYEPHKGKLKPWGQSKENRVTLYKRTYKQPHLQTREEQRKKHEQERKEKKAKVLGARRGLMAEN</sequence>
<comment type="similarity">
    <text evidence="3">Belongs to the NUSAP family.</text>
</comment>
<evidence type="ECO:0000256" key="1">
    <source>
        <dbReference type="ARBA" id="ARBA00004123"/>
    </source>
</evidence>
<feature type="region of interest" description="Disordered" evidence="12">
    <location>
        <begin position="73"/>
        <end position="243"/>
    </location>
</feature>
<dbReference type="GO" id="GO:0008017">
    <property type="term" value="F:microtubule binding"/>
    <property type="evidence" value="ECO:0007669"/>
    <property type="project" value="Ensembl"/>
</dbReference>
<dbReference type="GO" id="GO:0045840">
    <property type="term" value="P:positive regulation of mitotic nuclear division"/>
    <property type="evidence" value="ECO:0007669"/>
    <property type="project" value="Ensembl"/>
</dbReference>
<keyword evidence="9" id="KW-0206">Cytoskeleton</keyword>
<evidence type="ECO:0000256" key="10">
    <source>
        <dbReference type="ARBA" id="ARBA00023242"/>
    </source>
</evidence>
<dbReference type="GO" id="GO:0000281">
    <property type="term" value="P:mitotic cytokinesis"/>
    <property type="evidence" value="ECO:0007669"/>
    <property type="project" value="Ensembl"/>
</dbReference>
<accession>A0A9L0J851</accession>
<dbReference type="Proteomes" id="UP000694387">
    <property type="component" value="Chromosome 2"/>
</dbReference>
<keyword evidence="14" id="KW-1185">Reference proteome</keyword>
<dbReference type="Pfam" id="PF16006">
    <property type="entry name" value="NUSAP"/>
    <property type="match status" value="1"/>
</dbReference>
<dbReference type="AlphaFoldDB" id="A0A9L0J851"/>
<evidence type="ECO:0000256" key="9">
    <source>
        <dbReference type="ARBA" id="ARBA00023212"/>
    </source>
</evidence>
<dbReference type="GO" id="GO:0007076">
    <property type="term" value="P:mitotic chromosome condensation"/>
    <property type="evidence" value="ECO:0007669"/>
    <property type="project" value="Ensembl"/>
</dbReference>
<keyword evidence="6" id="KW-0493">Microtubule</keyword>
<keyword evidence="10" id="KW-0539">Nucleus</keyword>
<feature type="compositionally biased region" description="Basic and acidic residues" evidence="12">
    <location>
        <begin position="151"/>
        <end position="162"/>
    </location>
</feature>
<dbReference type="GO" id="GO:0005730">
    <property type="term" value="C:nucleolus"/>
    <property type="evidence" value="ECO:0007669"/>
    <property type="project" value="Ensembl"/>
</dbReference>
<evidence type="ECO:0000256" key="4">
    <source>
        <dbReference type="ARBA" id="ARBA00022490"/>
    </source>
</evidence>
<evidence type="ECO:0000256" key="5">
    <source>
        <dbReference type="ARBA" id="ARBA00022618"/>
    </source>
</evidence>
<gene>
    <name evidence="13" type="primary">NUSAP1</name>
</gene>
<proteinExistence type="inferred from homology"/>
<feature type="compositionally biased region" description="Polar residues" evidence="12">
    <location>
        <begin position="109"/>
        <end position="129"/>
    </location>
</feature>
<dbReference type="RefSeq" id="XP_014712836.2">
    <property type="nucleotide sequence ID" value="XM_014857350.3"/>
</dbReference>
<dbReference type="GO" id="GO:0040001">
    <property type="term" value="P:establishment of mitotic spindle localization"/>
    <property type="evidence" value="ECO:0007669"/>
    <property type="project" value="Ensembl"/>
</dbReference>
<evidence type="ECO:0000256" key="7">
    <source>
        <dbReference type="ARBA" id="ARBA00022776"/>
    </source>
</evidence>
<comment type="subcellular location">
    <subcellularLocation>
        <location evidence="2">Cytoplasm</location>
        <location evidence="2">Cytoskeleton</location>
        <location evidence="2">Spindle</location>
    </subcellularLocation>
    <subcellularLocation>
        <location evidence="1">Nucleus</location>
    </subcellularLocation>
</comment>
<evidence type="ECO:0000256" key="8">
    <source>
        <dbReference type="ARBA" id="ARBA00023125"/>
    </source>
</evidence>
<evidence type="ECO:0000256" key="6">
    <source>
        <dbReference type="ARBA" id="ARBA00022701"/>
    </source>
</evidence>
<feature type="compositionally biased region" description="Polar residues" evidence="12">
    <location>
        <begin position="200"/>
        <end position="211"/>
    </location>
</feature>
<feature type="region of interest" description="Disordered" evidence="12">
    <location>
        <begin position="345"/>
        <end position="386"/>
    </location>
</feature>
<organism evidence="13 14">
    <name type="scientific">Equus asinus</name>
    <name type="common">Donkey</name>
    <name type="synonym">Equus africanus asinus</name>
    <dbReference type="NCBI Taxonomy" id="9793"/>
    <lineage>
        <taxon>Eukaryota</taxon>
        <taxon>Metazoa</taxon>
        <taxon>Chordata</taxon>
        <taxon>Craniata</taxon>
        <taxon>Vertebrata</taxon>
        <taxon>Euteleostomi</taxon>
        <taxon>Mammalia</taxon>
        <taxon>Eutheria</taxon>
        <taxon>Laurasiatheria</taxon>
        <taxon>Perissodactyla</taxon>
        <taxon>Equidae</taxon>
        <taxon>Equus</taxon>
    </lineage>
</organism>
<dbReference type="KEGG" id="eai:106841357"/>
<feature type="compositionally biased region" description="Basic and acidic residues" evidence="12">
    <location>
        <begin position="461"/>
        <end position="476"/>
    </location>
</feature>
<evidence type="ECO:0000256" key="11">
    <source>
        <dbReference type="ARBA" id="ARBA00023306"/>
    </source>
</evidence>
<dbReference type="Ensembl" id="ENSEAST00005070463.1">
    <property type="protein sequence ID" value="ENSEASP00005045410.1"/>
    <property type="gene ID" value="ENSEASG00005016385.2"/>
</dbReference>
<feature type="compositionally biased region" description="Basic residues" evidence="12">
    <location>
        <begin position="140"/>
        <end position="149"/>
    </location>
</feature>
<reference evidence="13" key="3">
    <citation type="submission" date="2025-09" db="UniProtKB">
        <authorList>
            <consortium name="Ensembl"/>
        </authorList>
    </citation>
    <scope>IDENTIFICATION</scope>
</reference>
<evidence type="ECO:0000313" key="13">
    <source>
        <dbReference type="Ensembl" id="ENSEASP00005045410.1"/>
    </source>
</evidence>
<feature type="region of interest" description="Disordered" evidence="12">
    <location>
        <begin position="299"/>
        <end position="332"/>
    </location>
</feature>
<dbReference type="GO" id="GO:0003677">
    <property type="term" value="F:DNA binding"/>
    <property type="evidence" value="ECO:0007669"/>
    <property type="project" value="UniProtKB-KW"/>
</dbReference>
<reference evidence="13 14" key="1">
    <citation type="journal article" date="2020" name="Nat. Commun.">
        <title>Donkey genomes provide new insights into domestication and selection for coat color.</title>
        <authorList>
            <person name="Wang"/>
            <person name="C."/>
            <person name="Li"/>
            <person name="H."/>
            <person name="Guo"/>
            <person name="Y."/>
            <person name="Huang"/>
            <person name="J."/>
            <person name="Sun"/>
            <person name="Y."/>
            <person name="Min"/>
            <person name="J."/>
            <person name="Wang"/>
            <person name="J."/>
            <person name="Fang"/>
            <person name="X."/>
            <person name="Zhao"/>
            <person name="Z."/>
            <person name="Wang"/>
            <person name="S."/>
            <person name="Zhang"/>
            <person name="Y."/>
            <person name="Liu"/>
            <person name="Q."/>
            <person name="Jiang"/>
            <person name="Q."/>
            <person name="Wang"/>
            <person name="X."/>
            <person name="Guo"/>
            <person name="Y."/>
            <person name="Yang"/>
            <person name="C."/>
            <person name="Wang"/>
            <person name="Y."/>
            <person name="Tian"/>
            <person name="F."/>
            <person name="Zhuang"/>
            <person name="G."/>
            <person name="Fan"/>
            <person name="Y."/>
            <person name="Gao"/>
            <person name="Q."/>
            <person name="Li"/>
            <person name="Y."/>
            <person name="Ju"/>
            <person name="Z."/>
            <person name="Li"/>
            <person name="J."/>
            <person name="Li"/>
            <person name="R."/>
            <person name="Hou"/>
            <person name="M."/>
            <person name="Yang"/>
            <person name="G."/>
            <person name="Liu"/>
            <person name="G."/>
            <person name="Liu"/>
            <person name="W."/>
            <person name="Guo"/>
            <person name="J."/>
            <person name="Pan"/>
            <person name="S."/>
            <person name="Fan"/>
            <person name="G."/>
            <person name="Zhang"/>
            <person name="W."/>
            <person name="Zhang"/>
            <person name="R."/>
            <person name="Yu"/>
            <person name="J."/>
            <person name="Zhang"/>
            <person name="X."/>
            <person name="Yin"/>
            <person name="Q."/>
            <person name="Ji"/>
            <person name="C."/>
            <person name="Jin"/>
            <person name="Y."/>
            <person name="Yue"/>
            <person name="G."/>
            <person name="Liu"/>
            <person name="M."/>
            <person name="Xu"/>
            <person name="J."/>
            <person name="Liu"/>
            <person name="S."/>
            <person name="Jordana"/>
            <person name="J."/>
            <person name="Noce"/>
            <person name="A."/>
            <person name="Amills"/>
            <person name="M."/>
            <person name="Wu"/>
            <person name="D.D."/>
            <person name="Li"/>
            <person name="S."/>
            <person name="Zhou"/>
            <person name="X. and Zhong"/>
            <person name="J."/>
        </authorList>
    </citation>
    <scope>NUCLEOTIDE SEQUENCE [LARGE SCALE GENOMIC DNA]</scope>
</reference>
<name>A0A9L0J851_EQUAS</name>
<dbReference type="GeneTree" id="ENSGT00390000006370"/>
<keyword evidence="8" id="KW-0238">DNA-binding</keyword>
<keyword evidence="11" id="KW-0131">Cell cycle</keyword>
<dbReference type="PANTHER" id="PTHR15874">
    <property type="entry name" value="NUCLEOLAR AND SPINDLE-ASSOCIATED PROTEIN 1"/>
    <property type="match status" value="1"/>
</dbReference>
<reference evidence="13" key="2">
    <citation type="submission" date="2025-08" db="UniProtKB">
        <authorList>
            <consortium name="Ensembl"/>
        </authorList>
    </citation>
    <scope>IDENTIFICATION</scope>
</reference>
<protein>
    <submittedName>
        <fullName evidence="13">Nucleolar and spindle associated protein 1</fullName>
    </submittedName>
</protein>
<feature type="region of interest" description="Disordered" evidence="12">
    <location>
        <begin position="451"/>
        <end position="492"/>
    </location>
</feature>
<evidence type="ECO:0000256" key="3">
    <source>
        <dbReference type="ARBA" id="ARBA00009702"/>
    </source>
</evidence>
<dbReference type="InterPro" id="IPR026756">
    <property type="entry name" value="NuSAP"/>
</dbReference>
<dbReference type="PANTHER" id="PTHR15874:SF1">
    <property type="entry name" value="NUCLEOLAR AND SPINDLE-ASSOCIATED PROTEIN 1"/>
    <property type="match status" value="1"/>
</dbReference>
<keyword evidence="5" id="KW-0132">Cell division</keyword>
<keyword evidence="7" id="KW-0498">Mitosis</keyword>
<keyword evidence="4" id="KW-0963">Cytoplasm</keyword>
<dbReference type="GO" id="GO:0005874">
    <property type="term" value="C:microtubule"/>
    <property type="evidence" value="ECO:0007669"/>
    <property type="project" value="UniProtKB-KW"/>
</dbReference>
<dbReference type="GeneID" id="106841357"/>